<keyword evidence="3" id="KW-1185">Reference proteome</keyword>
<accession>A0A3P2AEX9</accession>
<feature type="chain" id="PRO_5017995872" description="Legumain asparaginyl peptidase" evidence="1">
    <location>
        <begin position="29"/>
        <end position="721"/>
    </location>
</feature>
<dbReference type="OrthoDB" id="9759108at2"/>
<evidence type="ECO:0000256" key="1">
    <source>
        <dbReference type="SAM" id="SignalP"/>
    </source>
</evidence>
<dbReference type="Gene3D" id="3.40.50.1460">
    <property type="match status" value="1"/>
</dbReference>
<dbReference type="GO" id="GO:0005773">
    <property type="term" value="C:vacuole"/>
    <property type="evidence" value="ECO:0007669"/>
    <property type="project" value="GOC"/>
</dbReference>
<sequence length="721" mass="81435">MSKNRLTMLNAWLFPLCLVAAWCMTACSDDDDVVVQQHDTKKLKVAVLMGEDEQERWKRTARWALENIADAQQGMPDRVELQIEFYNQDAEDIETRMKQIAEDTTIVAVAGPTTSTRATLMAQRLNVKKTYQKPMITPSATQTEYQRKFANTAFVWNMAESNIAQLEVLIAGIAGNVTEEAVSLLTADESNDYEEWFGFIAEEYGLKVDGIYLYNTADDVRRYVRRLCGTDWRQGAKALVFNPSDVEMALVFDDEIGKMKSELKALENGKSLYIPNVYCSDAFVSDRIVGEIRHTTYQGVDLYAMPESCFSLAYRQHFGEDLINGEAQFYDALCLVAYAAVLSRHTHQSLNDAILKVVDGRDGKGGSWLPSGMRDNFRQLAMGVTPDIDGVSSTWTFDEQTHSCVVESTFRRWNLYNRKFVTTEYVSTDGSKRTSSSKSIWDWKASHLQNFNASDGKHLTYPQLDDQWALLIAASKGWENYRFQADVLAIYQILKQHGYPDDHIVLVCEDDLAYNDKNTELGIIRVSETGDNLYNASVIDYKLRDLSPDDIGDILQGKRSERLPHVIEADSDDNVFVFWSGHGMVGSMDFGSQKSVSYQQMKKMLADTPHRKLLFAIEACYSGGLGEYCTGLPGTLFVTASSPYETSHADVWSKTIGVFRSNGFTKGFQNAVSHNADINLRDLYYTLARTTTGSHVKVYNVRSFGSLYDNSMKEFMTPRKE</sequence>
<evidence type="ECO:0008006" key="4">
    <source>
        <dbReference type="Google" id="ProtNLM"/>
    </source>
</evidence>
<proteinExistence type="predicted"/>
<dbReference type="AlphaFoldDB" id="A0A3P2AEX9"/>
<dbReference type="GO" id="GO:0006624">
    <property type="term" value="P:vacuolar protein processing"/>
    <property type="evidence" value="ECO:0007669"/>
    <property type="project" value="TreeGrafter"/>
</dbReference>
<dbReference type="Proteomes" id="UP000279562">
    <property type="component" value="Unassembled WGS sequence"/>
</dbReference>
<dbReference type="PANTHER" id="PTHR12000">
    <property type="entry name" value="HEMOGLOBINASE FAMILY MEMBER"/>
    <property type="match status" value="1"/>
</dbReference>
<feature type="signal peptide" evidence="1">
    <location>
        <begin position="1"/>
        <end position="28"/>
    </location>
</feature>
<evidence type="ECO:0000313" key="3">
    <source>
        <dbReference type="Proteomes" id="UP000279562"/>
    </source>
</evidence>
<name>A0A3P2AEX9_9BACE</name>
<reference evidence="2 3" key="1">
    <citation type="submission" date="2018-11" db="EMBL/GenBank/DDBJ databases">
        <title>Genomes From Bacteria Associated with the Canine Oral Cavity: a Test Case for Automated Genome-Based Taxonomic Assignment.</title>
        <authorList>
            <person name="Coil D.A."/>
            <person name="Jospin G."/>
            <person name="Darling A.E."/>
            <person name="Wallis C."/>
            <person name="Davis I.J."/>
            <person name="Harris S."/>
            <person name="Eisen J.A."/>
            <person name="Holcombe L.J."/>
            <person name="O'Flynn C."/>
        </authorList>
    </citation>
    <scope>NUCLEOTIDE SEQUENCE [LARGE SCALE GENOMIC DNA]</scope>
    <source>
        <strain evidence="2 3">OH1047_COT-310</strain>
    </source>
</reference>
<gene>
    <name evidence="2" type="ORF">EII33_01150</name>
</gene>
<organism evidence="2 3">
    <name type="scientific">Prevotella heparinolytica</name>
    <dbReference type="NCBI Taxonomy" id="28113"/>
    <lineage>
        <taxon>Bacteria</taxon>
        <taxon>Pseudomonadati</taxon>
        <taxon>Bacteroidota</taxon>
        <taxon>Bacteroidia</taxon>
        <taxon>Bacteroidales</taxon>
        <taxon>Bacteroidaceae</taxon>
        <taxon>Bacteroides</taxon>
    </lineage>
</organism>
<protein>
    <recommendedName>
        <fullName evidence="4">Legumain asparaginyl peptidase</fullName>
    </recommendedName>
</protein>
<dbReference type="SUPFAM" id="SSF53822">
    <property type="entry name" value="Periplasmic binding protein-like I"/>
    <property type="match status" value="1"/>
</dbReference>
<dbReference type="Pfam" id="PF01650">
    <property type="entry name" value="Peptidase_C13"/>
    <property type="match status" value="1"/>
</dbReference>
<dbReference type="EMBL" id="RQYF01000002">
    <property type="protein sequence ID" value="RRD93236.1"/>
    <property type="molecule type" value="Genomic_DNA"/>
</dbReference>
<dbReference type="GO" id="GO:0051603">
    <property type="term" value="P:proteolysis involved in protein catabolic process"/>
    <property type="evidence" value="ECO:0007669"/>
    <property type="project" value="TreeGrafter"/>
</dbReference>
<dbReference type="InterPro" id="IPR001096">
    <property type="entry name" value="Peptidase_C13"/>
</dbReference>
<dbReference type="Gene3D" id="3.40.50.2300">
    <property type="match status" value="2"/>
</dbReference>
<keyword evidence="1" id="KW-0732">Signal</keyword>
<dbReference type="GO" id="GO:0004197">
    <property type="term" value="F:cysteine-type endopeptidase activity"/>
    <property type="evidence" value="ECO:0007669"/>
    <property type="project" value="TreeGrafter"/>
</dbReference>
<dbReference type="PRINTS" id="PR00776">
    <property type="entry name" value="HEMOGLOBNASE"/>
</dbReference>
<dbReference type="PANTHER" id="PTHR12000:SF42">
    <property type="entry name" value="LEGUMAIN"/>
    <property type="match status" value="1"/>
</dbReference>
<comment type="caution">
    <text evidence="2">The sequence shown here is derived from an EMBL/GenBank/DDBJ whole genome shotgun (WGS) entry which is preliminary data.</text>
</comment>
<evidence type="ECO:0000313" key="2">
    <source>
        <dbReference type="EMBL" id="RRD93236.1"/>
    </source>
</evidence>
<dbReference type="RefSeq" id="WP_125238156.1">
    <property type="nucleotide sequence ID" value="NZ_CAACYH010000004.1"/>
</dbReference>
<dbReference type="InterPro" id="IPR028082">
    <property type="entry name" value="Peripla_BP_I"/>
</dbReference>